<keyword evidence="3" id="KW-1185">Reference proteome</keyword>
<reference evidence="2 3" key="1">
    <citation type="journal article" date="2018" name="BMC Genomics">
        <title>The genome of Naegleria lovaniensis, the basis for a comparative approach to unravel pathogenicity factors of the human pathogenic amoeba N. fowleri.</title>
        <authorList>
            <person name="Liechti N."/>
            <person name="Schurch N."/>
            <person name="Bruggmann R."/>
            <person name="Wittwer M."/>
        </authorList>
    </citation>
    <scope>NUCLEOTIDE SEQUENCE [LARGE SCALE GENOMIC DNA]</scope>
    <source>
        <strain evidence="2 3">ATCC 30569</strain>
    </source>
</reference>
<evidence type="ECO:0008006" key="4">
    <source>
        <dbReference type="Google" id="ProtNLM"/>
    </source>
</evidence>
<evidence type="ECO:0000256" key="1">
    <source>
        <dbReference type="ARBA" id="ARBA00011047"/>
    </source>
</evidence>
<comment type="caution">
    <text evidence="2">The sequence shown here is derived from an EMBL/GenBank/DDBJ whole genome shotgun (WGS) entry which is preliminary data.</text>
</comment>
<comment type="similarity">
    <text evidence="1">Belongs to the CDC123 family.</text>
</comment>
<name>A0AA88KSN9_NAELO</name>
<dbReference type="EMBL" id="PYSW02000001">
    <property type="protein sequence ID" value="KAG2394266.1"/>
    <property type="molecule type" value="Genomic_DNA"/>
</dbReference>
<dbReference type="AlphaFoldDB" id="A0AA88KSN9"/>
<protein>
    <recommendedName>
        <fullName evidence="4">Cell division cycle protein 123</fullName>
    </recommendedName>
</protein>
<gene>
    <name evidence="2" type="ORF">C9374_004030</name>
</gene>
<dbReference type="GO" id="GO:0005737">
    <property type="term" value="C:cytoplasm"/>
    <property type="evidence" value="ECO:0007669"/>
    <property type="project" value="TreeGrafter"/>
</dbReference>
<evidence type="ECO:0000313" key="3">
    <source>
        <dbReference type="Proteomes" id="UP000816034"/>
    </source>
</evidence>
<evidence type="ECO:0000313" key="2">
    <source>
        <dbReference type="EMBL" id="KAG2394266.1"/>
    </source>
</evidence>
<accession>A0AA88KSN9</accession>
<organism evidence="2 3">
    <name type="scientific">Naegleria lovaniensis</name>
    <name type="common">Amoeba</name>
    <dbReference type="NCBI Taxonomy" id="51637"/>
    <lineage>
        <taxon>Eukaryota</taxon>
        <taxon>Discoba</taxon>
        <taxon>Heterolobosea</taxon>
        <taxon>Tetramitia</taxon>
        <taxon>Eutetramitia</taxon>
        <taxon>Vahlkampfiidae</taxon>
        <taxon>Naegleria</taxon>
    </lineage>
</organism>
<dbReference type="RefSeq" id="XP_044556160.1">
    <property type="nucleotide sequence ID" value="XM_044693625.1"/>
</dbReference>
<dbReference type="GeneID" id="68096485"/>
<dbReference type="Proteomes" id="UP000816034">
    <property type="component" value="Unassembled WGS sequence"/>
</dbReference>
<dbReference type="PANTHER" id="PTHR15323">
    <property type="entry name" value="D123 PROTEIN"/>
    <property type="match status" value="1"/>
</dbReference>
<sequence>MSFLETSFDRYYQAIEPYTFKSVSVELSREEAQALLDEHSEFVSTFKESSKIQELMNSCEMDLLMEYQDWKSEDTMQQAYQNDESIQIHQRRKILHLIAEKIDRAVTKLPNWEQHGFFCRLATMSPKDACIYRVGFIQRVYEHYKEICKMEKQLHIDFETESNRKLYALYRASTSILRLKRGHEAVQLLIESERARQELVKIASGQYNESTKTNEIILREFNEFDVAMEFRSFVFNRKLTGITQYNPYVYFPHIEKNKQEIHEQISTFLNEQVIGNSVIDIPNFIVDLVITLDGKVKIVEINPLAEFAGTCLFTWEKDRHVITGDGSKVEFRIVTDVNDMAEKEMSSEWKIAFAKLEKIYLNK</sequence>
<dbReference type="PANTHER" id="PTHR15323:SF6">
    <property type="entry name" value="CELL DIVISION CYCLE PROTEIN 123 HOMOLOG"/>
    <property type="match status" value="1"/>
</dbReference>
<dbReference type="Pfam" id="PF07065">
    <property type="entry name" value="D123"/>
    <property type="match status" value="1"/>
</dbReference>
<proteinExistence type="inferred from homology"/>
<dbReference type="InterPro" id="IPR009772">
    <property type="entry name" value="CDC123"/>
</dbReference>